<proteinExistence type="predicted"/>
<gene>
    <name evidence="1" type="ORF">E3A20_02720</name>
</gene>
<dbReference type="AlphaFoldDB" id="A0A5C6MDJ8"/>
<dbReference type="EMBL" id="SRHE01000027">
    <property type="protein sequence ID" value="TWW12225.1"/>
    <property type="molecule type" value="Genomic_DNA"/>
</dbReference>
<name>A0A5C6MDJ8_9PLAN</name>
<reference evidence="1 2" key="2">
    <citation type="submission" date="2019-08" db="EMBL/GenBank/DDBJ databases">
        <authorList>
            <person name="Henke P."/>
        </authorList>
    </citation>
    <scope>NUCLEOTIDE SEQUENCE [LARGE SCALE GENOMIC DNA]</scope>
    <source>
        <strain evidence="1">Phe10_nw2017</strain>
    </source>
</reference>
<comment type="caution">
    <text evidence="1">The sequence shown here is derived from an EMBL/GenBank/DDBJ whole genome shotgun (WGS) entry which is preliminary data.</text>
</comment>
<sequence>MAYMRLAKWSILPDQSRVICESREAELSHSKQGAAAQQIATVFDRLCAITMSDFG</sequence>
<organism evidence="1 2">
    <name type="scientific">Planctomyces bekefii</name>
    <dbReference type="NCBI Taxonomy" id="1653850"/>
    <lineage>
        <taxon>Bacteria</taxon>
        <taxon>Pseudomonadati</taxon>
        <taxon>Planctomycetota</taxon>
        <taxon>Planctomycetia</taxon>
        <taxon>Planctomycetales</taxon>
        <taxon>Planctomycetaceae</taxon>
        <taxon>Planctomyces</taxon>
    </lineage>
</organism>
<evidence type="ECO:0000313" key="2">
    <source>
        <dbReference type="Proteomes" id="UP000321083"/>
    </source>
</evidence>
<dbReference type="Proteomes" id="UP000321083">
    <property type="component" value="Unassembled WGS sequence"/>
</dbReference>
<protein>
    <submittedName>
        <fullName evidence="1">Uncharacterized protein</fullName>
    </submittedName>
</protein>
<evidence type="ECO:0000313" key="1">
    <source>
        <dbReference type="EMBL" id="TWW12225.1"/>
    </source>
</evidence>
<keyword evidence="2" id="KW-1185">Reference proteome</keyword>
<reference evidence="1 2" key="1">
    <citation type="submission" date="2019-08" db="EMBL/GenBank/DDBJ databases">
        <title>100 year-old enigma solved: identification of Planctomyces bekefii, the type genus and species of the phylum Planctomycetes.</title>
        <authorList>
            <person name="Svetlana D.N."/>
            <person name="Overmann J."/>
        </authorList>
    </citation>
    <scope>NUCLEOTIDE SEQUENCE [LARGE SCALE GENOMIC DNA]</scope>
    <source>
        <strain evidence="1">Phe10_nw2017</strain>
    </source>
</reference>
<accession>A0A5C6MDJ8</accession>